<dbReference type="PANTHER" id="PTHR30195">
    <property type="entry name" value="TYPE I SITE-SPECIFIC DEOXYRIBONUCLEASE PROTEIN SUBUNIT M AND R"/>
    <property type="match status" value="1"/>
</dbReference>
<dbReference type="Pfam" id="PF04313">
    <property type="entry name" value="HSDR_N"/>
    <property type="match status" value="1"/>
</dbReference>
<dbReference type="PATRIC" id="fig|1454001.3.peg.142"/>
<keyword evidence="9" id="KW-0067">ATP-binding</keyword>
<evidence type="ECO:0000256" key="9">
    <source>
        <dbReference type="ARBA" id="ARBA00022840"/>
    </source>
</evidence>
<dbReference type="AlphaFoldDB" id="A0A011MHZ9"/>
<evidence type="ECO:0000256" key="5">
    <source>
        <dbReference type="ARBA" id="ARBA00022741"/>
    </source>
</evidence>
<name>A0A011MHZ9_9PROT</name>
<evidence type="ECO:0000256" key="6">
    <source>
        <dbReference type="ARBA" id="ARBA00022747"/>
    </source>
</evidence>
<evidence type="ECO:0000256" key="7">
    <source>
        <dbReference type="ARBA" id="ARBA00022759"/>
    </source>
</evidence>
<evidence type="ECO:0000256" key="8">
    <source>
        <dbReference type="ARBA" id="ARBA00022801"/>
    </source>
</evidence>
<dbReference type="GO" id="GO:0005524">
    <property type="term" value="F:ATP binding"/>
    <property type="evidence" value="ECO:0007669"/>
    <property type="project" value="UniProtKB-KW"/>
</dbReference>
<evidence type="ECO:0000256" key="10">
    <source>
        <dbReference type="ARBA" id="ARBA00023125"/>
    </source>
</evidence>
<dbReference type="EC" id="3.1.21.3" evidence="3"/>
<dbReference type="CDD" id="cd22332">
    <property type="entry name" value="HsdR_N"/>
    <property type="match status" value="1"/>
</dbReference>
<accession>A0A011MHZ9</accession>
<keyword evidence="5" id="KW-0547">Nucleotide-binding</keyword>
<dbReference type="GO" id="GO:0003677">
    <property type="term" value="F:DNA binding"/>
    <property type="evidence" value="ECO:0007669"/>
    <property type="project" value="UniProtKB-KW"/>
</dbReference>
<dbReference type="GO" id="GO:0009035">
    <property type="term" value="F:type I site-specific deoxyribonuclease activity"/>
    <property type="evidence" value="ECO:0007669"/>
    <property type="project" value="UniProtKB-EC"/>
</dbReference>
<dbReference type="Gene3D" id="3.90.1570.50">
    <property type="match status" value="1"/>
</dbReference>
<keyword evidence="10" id="KW-0238">DNA-binding</keyword>
<dbReference type="GO" id="GO:0009307">
    <property type="term" value="P:DNA restriction-modification system"/>
    <property type="evidence" value="ECO:0007669"/>
    <property type="project" value="UniProtKB-KW"/>
</dbReference>
<dbReference type="PANTHER" id="PTHR30195:SF15">
    <property type="entry name" value="TYPE I RESTRICTION ENZYME HINDI ENDONUCLEASE SUBUNIT"/>
    <property type="match status" value="1"/>
</dbReference>
<keyword evidence="6" id="KW-0680">Restriction system</keyword>
<comment type="similarity">
    <text evidence="2">Belongs to the HsdR family.</text>
</comment>
<evidence type="ECO:0000256" key="2">
    <source>
        <dbReference type="ARBA" id="ARBA00008598"/>
    </source>
</evidence>
<evidence type="ECO:0000256" key="1">
    <source>
        <dbReference type="ARBA" id="ARBA00000851"/>
    </source>
</evidence>
<keyword evidence="7" id="KW-0255">Endonuclease</keyword>
<dbReference type="InterPro" id="IPR051268">
    <property type="entry name" value="Type-I_R_enzyme_R_subunit"/>
</dbReference>
<sequence length="237" mass="25796">MSGFTESVVELAALAWLENVGWRVRSDAGIAPGEPAAERDDYGQVVLGLRLRDALARLNPALPAEALDDAFRKLTRPEGTDLLVRNRALHRLLVDGVTVECRYSDGSIRGAQARVIDFNLPAGNDWLAVNQFSVGEQKHWWRPDVVLCVNGLPLVVLELRNAAAENATIWSTFQQLQTYQAEVTVLFGPNALLAVSDGVAARVGTLGAASERLKHLCTFAGDTLANAYVPVLQKARR</sequence>
<dbReference type="Proteomes" id="UP000020218">
    <property type="component" value="Unassembled WGS sequence"/>
</dbReference>
<evidence type="ECO:0000256" key="4">
    <source>
        <dbReference type="ARBA" id="ARBA00022722"/>
    </source>
</evidence>
<proteinExistence type="inferred from homology"/>
<keyword evidence="13" id="KW-1185">Reference proteome</keyword>
<reference evidence="12" key="1">
    <citation type="submission" date="2014-02" db="EMBL/GenBank/DDBJ databases">
        <title>Expanding our view of genomic diversity in Candidatus Accumulibacter clades.</title>
        <authorList>
            <person name="Skennerton C.T."/>
            <person name="Barr J.J."/>
            <person name="Slater F.R."/>
            <person name="Bond P.L."/>
            <person name="Tyson G.W."/>
        </authorList>
    </citation>
    <scope>NUCLEOTIDE SEQUENCE [LARGE SCALE GENOMIC DNA]</scope>
</reference>
<evidence type="ECO:0000313" key="13">
    <source>
        <dbReference type="Proteomes" id="UP000020218"/>
    </source>
</evidence>
<dbReference type="STRING" id="1454001.AW08_00021"/>
<keyword evidence="4" id="KW-0540">Nuclease</keyword>
<organism evidence="12 13">
    <name type="scientific">Candidatus Accumulibacter adjunctus</name>
    <dbReference type="NCBI Taxonomy" id="1454001"/>
    <lineage>
        <taxon>Bacteria</taxon>
        <taxon>Pseudomonadati</taxon>
        <taxon>Pseudomonadota</taxon>
        <taxon>Betaproteobacteria</taxon>
        <taxon>Candidatus Accumulibacter</taxon>
    </lineage>
</organism>
<evidence type="ECO:0000256" key="3">
    <source>
        <dbReference type="ARBA" id="ARBA00012654"/>
    </source>
</evidence>
<feature type="domain" description="Restriction endonuclease type I HsdR N-terminal" evidence="11">
    <location>
        <begin position="4"/>
        <end position="210"/>
    </location>
</feature>
<keyword evidence="8" id="KW-0378">Hydrolase</keyword>
<dbReference type="InterPro" id="IPR007409">
    <property type="entry name" value="Restrct_endonuc_type1_HsdR_N"/>
</dbReference>
<evidence type="ECO:0000313" key="12">
    <source>
        <dbReference type="EMBL" id="EXI69528.1"/>
    </source>
</evidence>
<gene>
    <name evidence="12" type="ORF">AW08_00021</name>
</gene>
<comment type="caution">
    <text evidence="12">The sequence shown here is derived from an EMBL/GenBank/DDBJ whole genome shotgun (WGS) entry which is preliminary data.</text>
</comment>
<comment type="catalytic activity">
    <reaction evidence="1">
        <text>Endonucleolytic cleavage of DNA to give random double-stranded fragments with terminal 5'-phosphates, ATP is simultaneously hydrolyzed.</text>
        <dbReference type="EC" id="3.1.21.3"/>
    </reaction>
</comment>
<evidence type="ECO:0000259" key="11">
    <source>
        <dbReference type="Pfam" id="PF04313"/>
    </source>
</evidence>
<protein>
    <recommendedName>
        <fullName evidence="3">type I site-specific deoxyribonuclease</fullName>
        <ecNumber evidence="3">3.1.21.3</ecNumber>
    </recommendedName>
</protein>
<dbReference type="EMBL" id="JFAX01000001">
    <property type="protein sequence ID" value="EXI69528.1"/>
    <property type="molecule type" value="Genomic_DNA"/>
</dbReference>